<protein>
    <recommendedName>
        <fullName evidence="11">Chloride channel protein</fullName>
    </recommendedName>
</protein>
<dbReference type="InterPro" id="IPR051280">
    <property type="entry name" value="Cl-channel/antiporter"/>
</dbReference>
<feature type="transmembrane region" description="Helical" evidence="11">
    <location>
        <begin position="430"/>
        <end position="451"/>
    </location>
</feature>
<dbReference type="PRINTS" id="PR00762">
    <property type="entry name" value="CLCHANNEL"/>
</dbReference>
<dbReference type="EMBL" id="HACM01009244">
    <property type="protein sequence ID" value="CRZ09686.1"/>
    <property type="molecule type" value="Transcribed_RNA"/>
</dbReference>
<evidence type="ECO:0000256" key="7">
    <source>
        <dbReference type="ARBA" id="ARBA00023122"/>
    </source>
</evidence>
<evidence type="ECO:0000256" key="4">
    <source>
        <dbReference type="ARBA" id="ARBA00022737"/>
    </source>
</evidence>
<comment type="caution">
    <text evidence="11">Lacks conserved residue(s) required for the propagation of feature annotation.</text>
</comment>
<dbReference type="Pfam" id="PF00571">
    <property type="entry name" value="CBS"/>
    <property type="match status" value="2"/>
</dbReference>
<evidence type="ECO:0000256" key="1">
    <source>
        <dbReference type="ARBA" id="ARBA00004141"/>
    </source>
</evidence>
<dbReference type="PROSITE" id="PS51371">
    <property type="entry name" value="CBS"/>
    <property type="match status" value="2"/>
</dbReference>
<dbReference type="InterPro" id="IPR014743">
    <property type="entry name" value="Cl-channel_core"/>
</dbReference>
<evidence type="ECO:0000256" key="6">
    <source>
        <dbReference type="ARBA" id="ARBA00023065"/>
    </source>
</evidence>
<dbReference type="SMART" id="SM00116">
    <property type="entry name" value="CBS"/>
    <property type="match status" value="2"/>
</dbReference>
<keyword evidence="7 10" id="KW-0129">CBS domain</keyword>
<evidence type="ECO:0000256" key="2">
    <source>
        <dbReference type="ARBA" id="ARBA00022448"/>
    </source>
</evidence>
<reference evidence="13" key="1">
    <citation type="submission" date="2015-04" db="EMBL/GenBank/DDBJ databases">
        <title>The genome sequence of the plant pathogenic Rhizarian Plasmodiophora brassicae reveals insights in its biotrophic life cycle and the origin of chitin synthesis.</title>
        <authorList>
            <person name="Schwelm A."/>
            <person name="Fogelqvist J."/>
            <person name="Knaust A."/>
            <person name="Julke S."/>
            <person name="Lilja T."/>
            <person name="Dhandapani V."/>
            <person name="Bonilla-Rosso G."/>
            <person name="Karlsson M."/>
            <person name="Shevchenko A."/>
            <person name="Choi S.R."/>
            <person name="Kim H.G."/>
            <person name="Park J.Y."/>
            <person name="Lim Y.P."/>
            <person name="Ludwig-Muller J."/>
            <person name="Dixelius C."/>
        </authorList>
    </citation>
    <scope>NUCLEOTIDE SEQUENCE</scope>
    <source>
        <tissue evidence="13">Potato root galls</tissue>
    </source>
</reference>
<evidence type="ECO:0000256" key="9">
    <source>
        <dbReference type="ARBA" id="ARBA00023214"/>
    </source>
</evidence>
<proteinExistence type="inferred from homology"/>
<evidence type="ECO:0000256" key="3">
    <source>
        <dbReference type="ARBA" id="ARBA00022692"/>
    </source>
</evidence>
<accession>A0A0H5R789</accession>
<dbReference type="SUPFAM" id="SSF54631">
    <property type="entry name" value="CBS-domain pair"/>
    <property type="match status" value="1"/>
</dbReference>
<sequence length="784" mass="86583">MTMSSSNSDQASIPLLSPRRSNPVFRSIVSHFKTEVQSPHLFDSFDFEIPNSLVRTAYTRNRSLSDRRNEKLWRWILTFVIAAAIAIIAFAIGKTINMLERWKYGTIESAMLNSDNTFVVIGLYVSISTLLSAVSAAVIAFYEPVAGGSGIPEIKCILNGVKIPRAVRLKTLFSKSIGIVFGVASGLPIGREGPMIHIGAICGAGLSQGKSSTLGLDTKLNLFRPFRNDREKRDFIACGTAAGVACAFGAPLGGVLFAIEESSSFWSTSLTLRAFFTALSSAFILNVLSISGQGIPAGSAFAFGLIPSFSSNTCIYRLKEVPIFIAMGICGGLFGAGFNHCNGMLCKWRYEKLKAPILRFLEVLLFSSVAALLAISIPLFRPDCIAADSSGASRIQFSCQPGQYSLTGTIFFSPAESVVKILFHSEEHFGLFNMILFMVVTYILSCMTYGISVPSGLFVPNLLAGAAFGRIVGENLNSLGIFGDVNSGIYALIGAASFLGGMARMTISLTVILIEATGNIQYGLPVMLALVFSKWAGDFFNDNLYDIHIHLKHLSYLPSKPLVVAEYLQASDVMEPELVTVSEICRVRDVFRIVFEHPHNCYPVVESDTPNSVDYRGSISRSYLIIILINRDFHRLRPTHATPHRLDFLHFENSYPRYPNIEQVKLVGDELDLWINLTPYMNPSPYAVQENSPVVHAFDLFRTMGLRHLWVVNRQNQIAGMITRRNLSGIYMRKKVDTLLRAETQRSYLHAYKQVPISWAQINVHQDVDSENSKQESEDSHSNA</sequence>
<evidence type="ECO:0000256" key="10">
    <source>
        <dbReference type="PROSITE-ProRule" id="PRU00703"/>
    </source>
</evidence>
<keyword evidence="5 11" id="KW-1133">Transmembrane helix</keyword>
<keyword evidence="4" id="KW-0677">Repeat</keyword>
<name>A0A0H5R789_9EUKA</name>
<keyword evidence="2 11" id="KW-0813">Transport</keyword>
<comment type="similarity">
    <text evidence="11">Belongs to the chloride channel (TC 2.A.49) family.</text>
</comment>
<feature type="transmembrane region" description="Helical" evidence="11">
    <location>
        <begin position="489"/>
        <end position="514"/>
    </location>
</feature>
<feature type="domain" description="CBS" evidence="12">
    <location>
        <begin position="574"/>
        <end position="636"/>
    </location>
</feature>
<dbReference type="InterPro" id="IPR046342">
    <property type="entry name" value="CBS_dom_sf"/>
</dbReference>
<dbReference type="PANTHER" id="PTHR11689:SF136">
    <property type="entry name" value="H(+)_CL(-) EXCHANGE TRANSPORTER 7"/>
    <property type="match status" value="1"/>
</dbReference>
<evidence type="ECO:0000256" key="5">
    <source>
        <dbReference type="ARBA" id="ARBA00022989"/>
    </source>
</evidence>
<keyword evidence="8 11" id="KW-0472">Membrane</keyword>
<evidence type="ECO:0000256" key="8">
    <source>
        <dbReference type="ARBA" id="ARBA00023136"/>
    </source>
</evidence>
<dbReference type="Pfam" id="PF00654">
    <property type="entry name" value="Voltage_CLC"/>
    <property type="match status" value="1"/>
</dbReference>
<keyword evidence="6 11" id="KW-0406">Ion transport</keyword>
<feature type="transmembrane region" description="Helical" evidence="11">
    <location>
        <begin position="72"/>
        <end position="92"/>
    </location>
</feature>
<evidence type="ECO:0000256" key="11">
    <source>
        <dbReference type="RuleBase" id="RU361221"/>
    </source>
</evidence>
<organism evidence="13">
    <name type="scientific">Spongospora subterranea</name>
    <dbReference type="NCBI Taxonomy" id="70186"/>
    <lineage>
        <taxon>Eukaryota</taxon>
        <taxon>Sar</taxon>
        <taxon>Rhizaria</taxon>
        <taxon>Endomyxa</taxon>
        <taxon>Phytomyxea</taxon>
        <taxon>Plasmodiophorida</taxon>
        <taxon>Plasmodiophoridae</taxon>
        <taxon>Spongospora</taxon>
    </lineage>
</organism>
<dbReference type="Gene3D" id="1.10.3080.10">
    <property type="entry name" value="Clc chloride channel"/>
    <property type="match status" value="1"/>
</dbReference>
<feature type="transmembrane region" description="Helical" evidence="11">
    <location>
        <begin position="357"/>
        <end position="380"/>
    </location>
</feature>
<dbReference type="InterPro" id="IPR001807">
    <property type="entry name" value="ClC"/>
</dbReference>
<keyword evidence="3 11" id="KW-0812">Transmembrane</keyword>
<feature type="transmembrane region" description="Helical" evidence="11">
    <location>
        <begin position="118"/>
        <end position="142"/>
    </location>
</feature>
<dbReference type="GO" id="GO:0005254">
    <property type="term" value="F:chloride channel activity"/>
    <property type="evidence" value="ECO:0007669"/>
    <property type="project" value="UniProtKB-UniRule"/>
</dbReference>
<dbReference type="InterPro" id="IPR000644">
    <property type="entry name" value="CBS_dom"/>
</dbReference>
<evidence type="ECO:0000259" key="12">
    <source>
        <dbReference type="PROSITE" id="PS51371"/>
    </source>
</evidence>
<comment type="subcellular location">
    <subcellularLocation>
        <location evidence="1 11">Membrane</location>
        <topology evidence="1 11">Multi-pass membrane protein</topology>
    </subcellularLocation>
</comment>
<dbReference type="AlphaFoldDB" id="A0A0H5R789"/>
<feature type="transmembrane region" description="Helical" evidence="11">
    <location>
        <begin position="235"/>
        <end position="259"/>
    </location>
</feature>
<dbReference type="CDD" id="cd04591">
    <property type="entry name" value="CBS_pair_voltage-gated_CLC_euk_bac"/>
    <property type="match status" value="1"/>
</dbReference>
<dbReference type="GO" id="GO:0016020">
    <property type="term" value="C:membrane"/>
    <property type="evidence" value="ECO:0007669"/>
    <property type="project" value="UniProtKB-SubCell"/>
</dbReference>
<keyword evidence="9 11" id="KW-0868">Chloride</keyword>
<evidence type="ECO:0000313" key="13">
    <source>
        <dbReference type="EMBL" id="CRZ09686.1"/>
    </source>
</evidence>
<dbReference type="PANTHER" id="PTHR11689">
    <property type="entry name" value="CHLORIDE CHANNEL PROTEIN CLC FAMILY MEMBER"/>
    <property type="match status" value="1"/>
</dbReference>
<dbReference type="SUPFAM" id="SSF81340">
    <property type="entry name" value="Clc chloride channel"/>
    <property type="match status" value="1"/>
</dbReference>
<dbReference type="Gene3D" id="3.10.580.10">
    <property type="entry name" value="CBS-domain"/>
    <property type="match status" value="1"/>
</dbReference>
<feature type="transmembrane region" description="Helical" evidence="11">
    <location>
        <begin position="324"/>
        <end position="345"/>
    </location>
</feature>
<feature type="domain" description="CBS" evidence="12">
    <location>
        <begin position="681"/>
        <end position="738"/>
    </location>
</feature>